<evidence type="ECO:0000313" key="2">
    <source>
        <dbReference type="EMBL" id="OSY74444.1"/>
    </source>
</evidence>
<organism evidence="2 3">
    <name type="scientific">Campylobacter jejuni</name>
    <dbReference type="NCBI Taxonomy" id="197"/>
    <lineage>
        <taxon>Bacteria</taxon>
        <taxon>Pseudomonadati</taxon>
        <taxon>Campylobacterota</taxon>
        <taxon>Epsilonproteobacteria</taxon>
        <taxon>Campylobacterales</taxon>
        <taxon>Campylobacteraceae</taxon>
        <taxon>Campylobacter</taxon>
    </lineage>
</organism>
<dbReference type="Proteomes" id="UP000194235">
    <property type="component" value="Unassembled WGS sequence"/>
</dbReference>
<keyword evidence="1" id="KW-0472">Membrane</keyword>
<keyword evidence="1" id="KW-1133">Transmembrane helix</keyword>
<evidence type="ECO:0000313" key="3">
    <source>
        <dbReference type="Proteomes" id="UP000194235"/>
    </source>
</evidence>
<evidence type="ECO:0000256" key="1">
    <source>
        <dbReference type="SAM" id="Phobius"/>
    </source>
</evidence>
<protein>
    <submittedName>
        <fullName evidence="2">Uncharacterized protein</fullName>
    </submittedName>
</protein>
<proteinExistence type="predicted"/>
<sequence>MENKKCKDEIIWKLRYKNTPLLVLWTIILWSFRIGVLCGFIWIFYIAIKKLYQAFDKGIWDIVLFGIISLIFMVVMFGYLMEILRTLNTKEIYATNKDLIVKKFVGKDKIFEIGSFYFCYFSHTFTAIYADSVTISKFGEEIYNAYSFLDPLRSNNIQELYAIIKPQTQEYLSKIDLKNYEFFKSRHSKISPRFDLDFLKIEELRKIQNDK</sequence>
<dbReference type="EMBL" id="NAAF01000029">
    <property type="protein sequence ID" value="OSY74444.1"/>
    <property type="molecule type" value="Genomic_DNA"/>
</dbReference>
<name>A0AAX0NHG7_CAMJU</name>
<gene>
    <name evidence="2" type="ORF">B5Y32_09005</name>
</gene>
<dbReference type="RefSeq" id="WP_070278275.1">
    <property type="nucleotide sequence ID" value="NZ_JASUQW010000031.1"/>
</dbReference>
<feature type="transmembrane region" description="Helical" evidence="1">
    <location>
        <begin position="59"/>
        <end position="80"/>
    </location>
</feature>
<dbReference type="AlphaFoldDB" id="A0AAX0NHG7"/>
<keyword evidence="1" id="KW-0812">Transmembrane</keyword>
<reference evidence="2 3" key="1">
    <citation type="submission" date="2017-03" db="EMBL/GenBank/DDBJ databases">
        <title>Characterization of Campylobacter jejuni water isolates.</title>
        <authorList>
            <person name="Nilsson A."/>
            <person name="Skarp A."/>
            <person name="Johansson C."/>
            <person name="Kaden R."/>
            <person name="Engstrand L."/>
            <person name="Rautelin H."/>
        </authorList>
    </citation>
    <scope>NUCLEOTIDE SEQUENCE [LARGE SCALE GENOMIC DNA]</scope>
    <source>
        <strain evidence="2 3">VA12</strain>
    </source>
</reference>
<accession>A0AAX0NHG7</accession>
<feature type="transmembrane region" description="Helical" evidence="1">
    <location>
        <begin position="21"/>
        <end position="47"/>
    </location>
</feature>
<comment type="caution">
    <text evidence="2">The sequence shown here is derived from an EMBL/GenBank/DDBJ whole genome shotgun (WGS) entry which is preliminary data.</text>
</comment>